<dbReference type="AlphaFoldDB" id="A0AAV4H5A1"/>
<dbReference type="Gene3D" id="3.90.320.10">
    <property type="match status" value="1"/>
</dbReference>
<keyword evidence="3" id="KW-1185">Reference proteome</keyword>
<dbReference type="GO" id="GO:0045145">
    <property type="term" value="F:single-stranded DNA 5'-3' DNA exonuclease activity"/>
    <property type="evidence" value="ECO:0007669"/>
    <property type="project" value="InterPro"/>
</dbReference>
<dbReference type="PANTHER" id="PTHR14464">
    <property type="entry name" value="EXONUCLEASE V"/>
    <property type="match status" value="1"/>
</dbReference>
<dbReference type="GO" id="GO:0036297">
    <property type="term" value="P:interstrand cross-link repair"/>
    <property type="evidence" value="ECO:0007669"/>
    <property type="project" value="TreeGrafter"/>
</dbReference>
<dbReference type="EMBL" id="BMAT01005405">
    <property type="protein sequence ID" value="GFR92702.1"/>
    <property type="molecule type" value="Genomic_DNA"/>
</dbReference>
<reference evidence="2 3" key="1">
    <citation type="journal article" date="2021" name="Elife">
        <title>Chloroplast acquisition without the gene transfer in kleptoplastic sea slugs, Plakobranchus ocellatus.</title>
        <authorList>
            <person name="Maeda T."/>
            <person name="Takahashi S."/>
            <person name="Yoshida T."/>
            <person name="Shimamura S."/>
            <person name="Takaki Y."/>
            <person name="Nagai Y."/>
            <person name="Toyoda A."/>
            <person name="Suzuki Y."/>
            <person name="Arimoto A."/>
            <person name="Ishii H."/>
            <person name="Satoh N."/>
            <person name="Nishiyama T."/>
            <person name="Hasebe M."/>
            <person name="Maruyama T."/>
            <person name="Minagawa J."/>
            <person name="Obokata J."/>
            <person name="Shigenobu S."/>
        </authorList>
    </citation>
    <scope>NUCLEOTIDE SEQUENCE [LARGE SCALE GENOMIC DNA]</scope>
</reference>
<keyword evidence="2" id="KW-0540">Nuclease</keyword>
<dbReference type="Proteomes" id="UP000762676">
    <property type="component" value="Unassembled WGS sequence"/>
</dbReference>
<accession>A0AAV4H5A1</accession>
<dbReference type="InterPro" id="IPR019190">
    <property type="entry name" value="EXOV"/>
</dbReference>
<keyword evidence="2" id="KW-0269">Exonuclease</keyword>
<organism evidence="2 3">
    <name type="scientific">Elysia marginata</name>
    <dbReference type="NCBI Taxonomy" id="1093978"/>
    <lineage>
        <taxon>Eukaryota</taxon>
        <taxon>Metazoa</taxon>
        <taxon>Spiralia</taxon>
        <taxon>Lophotrochozoa</taxon>
        <taxon>Mollusca</taxon>
        <taxon>Gastropoda</taxon>
        <taxon>Heterobranchia</taxon>
        <taxon>Euthyneura</taxon>
        <taxon>Panpulmonata</taxon>
        <taxon>Sacoglossa</taxon>
        <taxon>Placobranchoidea</taxon>
        <taxon>Plakobranchidae</taxon>
        <taxon>Elysia</taxon>
    </lineage>
</organism>
<comment type="similarity">
    <text evidence="1">Belongs to the EXO5 family.</text>
</comment>
<keyword evidence="2" id="KW-0378">Hydrolase</keyword>
<comment type="caution">
    <text evidence="2">The sequence shown here is derived from an EMBL/GenBank/DDBJ whole genome shotgun (WGS) entry which is preliminary data.</text>
</comment>
<dbReference type="InterPro" id="IPR011604">
    <property type="entry name" value="PDDEXK-like_dom_sf"/>
</dbReference>
<gene>
    <name evidence="2" type="ORF">ElyMa_002625000</name>
</gene>
<evidence type="ECO:0000256" key="1">
    <source>
        <dbReference type="ARBA" id="ARBA00009797"/>
    </source>
</evidence>
<name>A0AAV4H5A1_9GAST</name>
<dbReference type="GO" id="GO:0005634">
    <property type="term" value="C:nucleus"/>
    <property type="evidence" value="ECO:0007669"/>
    <property type="project" value="TreeGrafter"/>
</dbReference>
<evidence type="ECO:0000313" key="2">
    <source>
        <dbReference type="EMBL" id="GFR92702.1"/>
    </source>
</evidence>
<dbReference type="PANTHER" id="PTHR14464:SF4">
    <property type="entry name" value="EXONUCLEASE V"/>
    <property type="match status" value="1"/>
</dbReference>
<evidence type="ECO:0000313" key="3">
    <source>
        <dbReference type="Proteomes" id="UP000762676"/>
    </source>
</evidence>
<protein>
    <submittedName>
        <fullName evidence="2">Exonuclease V-like</fullName>
    </submittedName>
</protein>
<sequence length="392" mass="44662">MATGNGIMHVPEKDETEADTLVIAQNSSAQDSFDFGSDTDEEELVKIDYVEEVRGPLHNSSTDTLECDLVIQTSGTPKTQFRPRYLIVSDFAKQHWCEMQLLYSLAPEIILLRAVPGEEVKLEESETSKAAKGRGSDIHLERELEVQVPVEVIVETQEDKWAVKLINLQQAVLAFCRGQRLAREVPVFGCPFGEDIFVFGIIDELCYDPDRHEVEISELKTRRSAHPPKKKQQDKDKYQVNLYAQLFNELVLGSVNKSMVASHLGLNLDTKLSSSVMEHVRDVTTGDVSEVCTFGHLLETVLSQVQSLCCIKRSRVEYIQQDDKSEILVLDFLLDSDSLRHMFMEQCRWWHGERGTTGVDIEDCWKCEHCQFAPLCEWRDFMAEKLSKGKKK</sequence>
<proteinExistence type="inferred from homology"/>
<dbReference type="Pfam" id="PF09810">
    <property type="entry name" value="Exo5"/>
    <property type="match status" value="2"/>
</dbReference>